<accession>A0ABT9G1G5</accession>
<keyword evidence="1" id="KW-0175">Coiled coil</keyword>
<dbReference type="Pfam" id="PF20155">
    <property type="entry name" value="TMP_3"/>
    <property type="match status" value="1"/>
</dbReference>
<evidence type="ECO:0000256" key="1">
    <source>
        <dbReference type="SAM" id="Coils"/>
    </source>
</evidence>
<gene>
    <name evidence="3" type="ORF">Q8X39_06790</name>
</gene>
<dbReference type="Proteomes" id="UP001235760">
    <property type="component" value="Unassembled WGS sequence"/>
</dbReference>
<evidence type="ECO:0000259" key="2">
    <source>
        <dbReference type="Pfam" id="PF20155"/>
    </source>
</evidence>
<dbReference type="InterPro" id="IPR013491">
    <property type="entry name" value="Tape_meas_N"/>
</dbReference>
<reference evidence="3 4" key="1">
    <citation type="submission" date="2023-08" db="EMBL/GenBank/DDBJ databases">
        <authorList>
            <person name="Roldan D.M."/>
            <person name="Menes R.J."/>
        </authorList>
    </citation>
    <scope>NUCLEOTIDE SEQUENCE [LARGE SCALE GENOMIC DNA]</scope>
    <source>
        <strain evidence="3 4">CCM 2812</strain>
    </source>
</reference>
<organism evidence="3 4">
    <name type="scientific">Leptothrix discophora</name>
    <dbReference type="NCBI Taxonomy" id="89"/>
    <lineage>
        <taxon>Bacteria</taxon>
        <taxon>Pseudomonadati</taxon>
        <taxon>Pseudomonadota</taxon>
        <taxon>Betaproteobacteria</taxon>
        <taxon>Burkholderiales</taxon>
        <taxon>Sphaerotilaceae</taxon>
        <taxon>Leptothrix</taxon>
    </lineage>
</organism>
<comment type="caution">
    <text evidence="3">The sequence shown here is derived from an EMBL/GenBank/DDBJ whole genome shotgun (WGS) entry which is preliminary data.</text>
</comment>
<proteinExistence type="predicted"/>
<keyword evidence="4" id="KW-1185">Reference proteome</keyword>
<sequence length="1653" mass="171116">MEDIKFRLAVDASAAVQGTQLATAQLARLALNVQRTGDAARIFETMSAQLANMAAQSDRAAKASERLNGAVSRAGHYASAFALSPQVGGILSGVAQRTDEYAALIGKLGLVSRSTVEATSTQARLFAVAQETRTGLASLGDVYFKLRQGTEALGISEARLLGVTRTMGQAMTLAGGSAESTQAALMQFSQGLASGTLRGEELNSVMEQFPPLAQALAEGMGRSVGELRKLAEAGTLTPETIIRALEASAGSVDAAFRKLPMTIGQASTLMSNSLLQTLGVMDQGTGLSRGFAQAIATLAEHMNLLVGGAGVAASVALAKVVAGIEGSGRAALARRAQILADRVAEEASAQATLRRAEAVAMHTGFVLADARATLAHATGLGASVVAQNAAIAATQRHSAALAAQLAAQAAVTTAQMNAAKAGSLATAASGMLGGSLGTVITLAGAAATAWAMWGASTTKGAQDAQESVAWTTHQIIADLDRQIAKLRERNRLRTAAPDLKAEGPGVDQLARLKTEIDRLQRPDVAAAMSYDVWAFNLANLKRQYEDLAGRVRALNVEQERSKAVAFGSVRDTWLAKYATDAEKLQAELKKATDEFKGNLPEDIERRIRSHFVKPSADDAQALAHYRNLVGDLANAQAGLSASYNDDLRQLHAGWKLSGDGVEIYRRAVDALIARQPFMVEQGRAAAAAREKEAAEYAKIVQATEQSAAAVAQRVQALQDEETAAALAGMAGMTLADAIEQVTIQRLLEARAAAMLDHDQERVDAINREIASRRELAGLINRKNGREQGARDAKDAGERRDRIVSDYLGTSTGLQIADGFDKASQSLAAFTGAFAAVVDEQQRYTTALAQQGLTSQQVAAIEARHAQARIGGYAAMLGAAKTFAREGSKDYARLERAERVFRAYQMAESLRTAAVQLGLIGTVTTAKVVGDTVMAGSDTARAGVEQGNSLATSAVKGVEAVVNAIRTMPFPLNLAAGVATGAAIAALGVAISGGTSSGSFAPTNTGTGTVLGEPGKASESIGNSIERLADIDTLTMRYSAQMAASLRSIEGRIGGVASVLARTGGVSAAAAATGVQEGFRNNALRGLEPLLRSGVFGTRTSIQAQGISAGPQSLGDIEARGLDASYFSDVVKKRKAFAITYSTSRNTVTTDAAPEVERQFSLVLGQMADSVRAAAGPLAGEFGQGLDDVKARLNAHVVDLGRIDLKGLSQAQQVEKLNAVFSAAADRMALAAMPGLERFTQVGEGYYETTVRVGTELESARVSLQGLGLGAGRLADLDVGDQDVSQALVRRALLGRDATRQLGDGVADMVRNFQGSDTELIDTWLTLDDTRTRMRQLGLDAGALGPDLLAGAGGLDKFAGSLADFEDRFIPAGQRVRNQGQRLAQQFTDLGLAMPATAAGYSALLRGIDTSNQAGKTLLGNLSGLGKGFGDLLDAVKGLASGLTDEIERIQGLQVGDGTTAGTLAAAQARFTVASAAARAGDQAALESLPTLSQGLLQLADERAGSRIELARLRASTLASLTATREAIQAAGLGLAGGFPGDSAGPTAHTAATATAGTSPSSPAPVAALPVVQPTAVPMPASAPASADPSGHAAWLAELAALRADVVRLGTELAGLRQDQGVQASALVLATQSTARALDRVMPDGDALTVRVVT</sequence>
<dbReference type="EMBL" id="JAUZEE010000003">
    <property type="protein sequence ID" value="MDP4300339.1"/>
    <property type="molecule type" value="Genomic_DNA"/>
</dbReference>
<feature type="domain" description="Tape measure protein N-terminal" evidence="2">
    <location>
        <begin position="93"/>
        <end position="283"/>
    </location>
</feature>
<protein>
    <submittedName>
        <fullName evidence="3">Tape measure protein</fullName>
    </submittedName>
</protein>
<dbReference type="RefSeq" id="WP_305748900.1">
    <property type="nucleotide sequence ID" value="NZ_JAUZEE010000003.1"/>
</dbReference>
<name>A0ABT9G1G5_LEPDI</name>
<evidence type="ECO:0000313" key="4">
    <source>
        <dbReference type="Proteomes" id="UP001235760"/>
    </source>
</evidence>
<dbReference type="NCBIfam" id="TIGR02675">
    <property type="entry name" value="tape_meas_nterm"/>
    <property type="match status" value="1"/>
</dbReference>
<feature type="coiled-coil region" evidence="1">
    <location>
        <begin position="537"/>
        <end position="594"/>
    </location>
</feature>
<evidence type="ECO:0000313" key="3">
    <source>
        <dbReference type="EMBL" id="MDP4300339.1"/>
    </source>
</evidence>